<sequence length="127" mass="13447">MSLFSLLTLSITKNSPQDEQGQTPLSPSQSCASENGMDTAEWESHPSLPLLHSAPGCRAGGGTLLAAAETPGCLGDLDSDGGRRGSLHRRVGVSFHKSSLPKATAIPFSASLRFKPKPVFLYLKIKK</sequence>
<feature type="region of interest" description="Disordered" evidence="1">
    <location>
        <begin position="14"/>
        <end position="47"/>
    </location>
</feature>
<feature type="compositionally biased region" description="Polar residues" evidence="1">
    <location>
        <begin position="14"/>
        <end position="33"/>
    </location>
</feature>
<accession>A0ABN8Z2N0</accession>
<evidence type="ECO:0000256" key="1">
    <source>
        <dbReference type="SAM" id="MobiDB-lite"/>
    </source>
</evidence>
<evidence type="ECO:0000313" key="3">
    <source>
        <dbReference type="Proteomes" id="UP001176941"/>
    </source>
</evidence>
<name>A0ABN8Z2N0_RANTA</name>
<organism evidence="2 3">
    <name type="scientific">Rangifer tarandus platyrhynchus</name>
    <name type="common">Svalbard reindeer</name>
    <dbReference type="NCBI Taxonomy" id="3082113"/>
    <lineage>
        <taxon>Eukaryota</taxon>
        <taxon>Metazoa</taxon>
        <taxon>Chordata</taxon>
        <taxon>Craniata</taxon>
        <taxon>Vertebrata</taxon>
        <taxon>Euteleostomi</taxon>
        <taxon>Mammalia</taxon>
        <taxon>Eutheria</taxon>
        <taxon>Laurasiatheria</taxon>
        <taxon>Artiodactyla</taxon>
        <taxon>Ruminantia</taxon>
        <taxon>Pecora</taxon>
        <taxon>Cervidae</taxon>
        <taxon>Odocoileinae</taxon>
        <taxon>Rangifer</taxon>
    </lineage>
</organism>
<dbReference type="Proteomes" id="UP001176941">
    <property type="component" value="Chromosome 27"/>
</dbReference>
<keyword evidence="3" id="KW-1185">Reference proteome</keyword>
<proteinExistence type="predicted"/>
<reference evidence="2" key="1">
    <citation type="submission" date="2023-04" db="EMBL/GenBank/DDBJ databases">
        <authorList>
            <consortium name="ELIXIR-Norway"/>
        </authorList>
    </citation>
    <scope>NUCLEOTIDE SEQUENCE [LARGE SCALE GENOMIC DNA]</scope>
</reference>
<evidence type="ECO:0000313" key="2">
    <source>
        <dbReference type="EMBL" id="CAI9168085.1"/>
    </source>
</evidence>
<dbReference type="EMBL" id="OX459963">
    <property type="protein sequence ID" value="CAI9168085.1"/>
    <property type="molecule type" value="Genomic_DNA"/>
</dbReference>
<gene>
    <name evidence="2" type="ORF">MRATA1EN1_LOCUS17047</name>
</gene>
<protein>
    <submittedName>
        <fullName evidence="2">Uncharacterized protein</fullName>
    </submittedName>
</protein>